<evidence type="ECO:0000256" key="3">
    <source>
        <dbReference type="ARBA" id="ARBA00023163"/>
    </source>
</evidence>
<dbReference type="InterPro" id="IPR016032">
    <property type="entry name" value="Sig_transdc_resp-reg_C-effctor"/>
</dbReference>
<dbReference type="GO" id="GO:0006355">
    <property type="term" value="P:regulation of DNA-templated transcription"/>
    <property type="evidence" value="ECO:0007669"/>
    <property type="project" value="InterPro"/>
</dbReference>
<name>A0A0G1UTY3_9BACT</name>
<accession>A0A0G1UTY3</accession>
<dbReference type="Proteomes" id="UP000033860">
    <property type="component" value="Unassembled WGS sequence"/>
</dbReference>
<comment type="caution">
    <text evidence="5">The sequence shown here is derived from an EMBL/GenBank/DDBJ whole genome shotgun (WGS) entry which is preliminary data.</text>
</comment>
<evidence type="ECO:0000256" key="2">
    <source>
        <dbReference type="ARBA" id="ARBA00023125"/>
    </source>
</evidence>
<keyword evidence="1" id="KW-0805">Transcription regulation</keyword>
<dbReference type="PRINTS" id="PR00038">
    <property type="entry name" value="HTHLUXR"/>
</dbReference>
<protein>
    <submittedName>
        <fullName evidence="5">Response regulator receiver</fullName>
    </submittedName>
</protein>
<sequence>MGFIEGQPGYFLHHSLNGVREGTLRPEETIKGHFGWDSIDFHTASVFLALVSGQPATSLIDTLKPELMSTVGQVDDKNFISWYKHLLPDSNARKPLEQTIKNHGNGLSPTEYATAILAIRDKTYQEITRTLIRGKSPVASWLNSAMEKLGAVNRVQLAAVALETGLITPQAASTMPETAKIPHLSRLTQHQINLLKLVSQGLSNQEIGRQLNISPITARNYLTHIYLMLECETGRTKHSRIRASLIFNLNRNRTTTI</sequence>
<dbReference type="InterPro" id="IPR036388">
    <property type="entry name" value="WH-like_DNA-bd_sf"/>
</dbReference>
<keyword evidence="3" id="KW-0804">Transcription</keyword>
<dbReference type="PANTHER" id="PTHR44688">
    <property type="entry name" value="DNA-BINDING TRANSCRIPTIONAL ACTIVATOR DEVR_DOSR"/>
    <property type="match status" value="1"/>
</dbReference>
<keyword evidence="2" id="KW-0238">DNA-binding</keyword>
<reference evidence="5 6" key="1">
    <citation type="journal article" date="2015" name="Nature">
        <title>rRNA introns, odd ribosomes, and small enigmatic genomes across a large radiation of phyla.</title>
        <authorList>
            <person name="Brown C.T."/>
            <person name="Hug L.A."/>
            <person name="Thomas B.C."/>
            <person name="Sharon I."/>
            <person name="Castelle C.J."/>
            <person name="Singh A."/>
            <person name="Wilkins M.J."/>
            <person name="Williams K.H."/>
            <person name="Banfield J.F."/>
        </authorList>
    </citation>
    <scope>NUCLEOTIDE SEQUENCE [LARGE SCALE GENOMIC DNA]</scope>
</reference>
<gene>
    <name evidence="5" type="ORF">UX85_C0004G0087</name>
</gene>
<evidence type="ECO:0000259" key="4">
    <source>
        <dbReference type="PROSITE" id="PS50043"/>
    </source>
</evidence>
<evidence type="ECO:0000313" key="6">
    <source>
        <dbReference type="Proteomes" id="UP000033860"/>
    </source>
</evidence>
<dbReference type="InterPro" id="IPR000792">
    <property type="entry name" value="Tscrpt_reg_LuxR_C"/>
</dbReference>
<dbReference type="EMBL" id="LCNT01000004">
    <property type="protein sequence ID" value="KKU61165.1"/>
    <property type="molecule type" value="Genomic_DNA"/>
</dbReference>
<dbReference type="PANTHER" id="PTHR44688:SF16">
    <property type="entry name" value="DNA-BINDING TRANSCRIPTIONAL ACTIVATOR DEVR_DOSR"/>
    <property type="match status" value="1"/>
</dbReference>
<evidence type="ECO:0000313" key="5">
    <source>
        <dbReference type="EMBL" id="KKU61165.1"/>
    </source>
</evidence>
<dbReference type="AlphaFoldDB" id="A0A0G1UTY3"/>
<dbReference type="Gene3D" id="1.10.10.10">
    <property type="entry name" value="Winged helix-like DNA-binding domain superfamily/Winged helix DNA-binding domain"/>
    <property type="match status" value="2"/>
</dbReference>
<organism evidence="5 6">
    <name type="scientific">Candidatus Beckwithbacteria bacterium GW2011_GWB1_47_15</name>
    <dbReference type="NCBI Taxonomy" id="1618371"/>
    <lineage>
        <taxon>Bacteria</taxon>
        <taxon>Candidatus Beckwithiibacteriota</taxon>
    </lineage>
</organism>
<proteinExistence type="predicted"/>
<dbReference type="SUPFAM" id="SSF46894">
    <property type="entry name" value="C-terminal effector domain of the bipartite response regulators"/>
    <property type="match status" value="2"/>
</dbReference>
<feature type="domain" description="HTH luxR-type" evidence="4">
    <location>
        <begin position="180"/>
        <end position="251"/>
    </location>
</feature>
<dbReference type="SMART" id="SM00421">
    <property type="entry name" value="HTH_LUXR"/>
    <property type="match status" value="2"/>
</dbReference>
<dbReference type="PROSITE" id="PS50043">
    <property type="entry name" value="HTH_LUXR_2"/>
    <property type="match status" value="1"/>
</dbReference>
<evidence type="ECO:0000256" key="1">
    <source>
        <dbReference type="ARBA" id="ARBA00023015"/>
    </source>
</evidence>
<dbReference type="GO" id="GO:0003677">
    <property type="term" value="F:DNA binding"/>
    <property type="evidence" value="ECO:0007669"/>
    <property type="project" value="UniProtKB-KW"/>
</dbReference>
<dbReference type="Pfam" id="PF00196">
    <property type="entry name" value="GerE"/>
    <property type="match status" value="1"/>
</dbReference>